<dbReference type="PROSITE" id="PS51257">
    <property type="entry name" value="PROKAR_LIPOPROTEIN"/>
    <property type="match status" value="1"/>
</dbReference>
<organism evidence="1 2">
    <name type="scientific">Segatella copri</name>
    <dbReference type="NCBI Taxonomy" id="165179"/>
    <lineage>
        <taxon>Bacteria</taxon>
        <taxon>Pseudomonadati</taxon>
        <taxon>Bacteroidota</taxon>
        <taxon>Bacteroidia</taxon>
        <taxon>Bacteroidales</taxon>
        <taxon>Prevotellaceae</taxon>
        <taxon>Segatella</taxon>
    </lineage>
</organism>
<accession>A0A646HLW6</accession>
<protein>
    <submittedName>
        <fullName evidence="1">Uncharacterized protein</fullName>
    </submittedName>
</protein>
<comment type="caution">
    <text evidence="1">The sequence shown here is derived from an EMBL/GenBank/DDBJ whole genome shotgun (WGS) entry which is preliminary data.</text>
</comment>
<evidence type="ECO:0000313" key="2">
    <source>
        <dbReference type="Proteomes" id="UP000420635"/>
    </source>
</evidence>
<name>A0A646HLW6_9BACT</name>
<reference evidence="2" key="1">
    <citation type="submission" date="2019-09" db="EMBL/GenBank/DDBJ databases">
        <title>Distinct polysaccharide growth profiles of human intestinal Prevotella copri isolates.</title>
        <authorList>
            <person name="Fehlner-Peach H."/>
            <person name="Magnabosco C."/>
            <person name="Raghavan V."/>
            <person name="Scher J.U."/>
            <person name="Tett A."/>
            <person name="Cox L.M."/>
            <person name="Gottsegen C."/>
            <person name="Watters A."/>
            <person name="Wiltshire- Gordon J.D."/>
            <person name="Segata N."/>
            <person name="Bonneau R."/>
            <person name="Littman D.R."/>
        </authorList>
    </citation>
    <scope>NUCLEOTIDE SEQUENCE [LARGE SCALE GENOMIC DNA]</scope>
    <source>
        <strain evidence="2">iP54</strain>
    </source>
</reference>
<dbReference type="Proteomes" id="UP000420635">
    <property type="component" value="Unassembled WGS sequence"/>
</dbReference>
<evidence type="ECO:0000313" key="1">
    <source>
        <dbReference type="EMBL" id="MQN91098.1"/>
    </source>
</evidence>
<proteinExistence type="predicted"/>
<dbReference type="EMBL" id="VZBQ01000155">
    <property type="protein sequence ID" value="MQN91098.1"/>
    <property type="molecule type" value="Genomic_DNA"/>
</dbReference>
<dbReference type="RefSeq" id="WP_153113435.1">
    <property type="nucleotide sequence ID" value="NZ_VZAS01000114.1"/>
</dbReference>
<gene>
    <name evidence="1" type="ORF">F7D59_14885</name>
</gene>
<sequence length="365" mass="39927">MKHRLAFFFIALLSCLSISAQKFELDPLWGDSIECMVASKPDSLWKISEPIQSVKFPKGMEIESCGKANGYYVAFKKDGASYMAYMGDLKFSADNPEGTVNPLSEDTVKKHSALGHFYATYTPAVLVLILMGMILATFFVARKSSPAVPLALKVIPVCMLLISIIEVVGYKVLGGDMFWWCDNDRYGFFGSLFRVIPFGAVVALQFYTFKMFETLIFADVPAEEKGKLSLKPAMVSLAACLPVLIAYAMIVQLWLGWQGMVSDAIMFILFLGTLVSGIGISVKKNAEALGAGKGLIVTIFSVIYLVGLLIAAWGVIIVLLKIILQVLMVIAGIIALSALAQRTYYKGSDGHIYAKSGFESLHRVD</sequence>
<dbReference type="AlphaFoldDB" id="A0A646HLW6"/>